<dbReference type="Proteomes" id="UP000818029">
    <property type="component" value="Chromosome A07"/>
</dbReference>
<dbReference type="AlphaFoldDB" id="A0A1U8MZK6"/>
<reference evidence="2" key="2">
    <citation type="submission" date="2025-08" db="UniProtKB">
        <authorList>
            <consortium name="RefSeq"/>
        </authorList>
    </citation>
    <scope>IDENTIFICATION</scope>
</reference>
<dbReference type="OrthoDB" id="10455159at2759"/>
<dbReference type="PaxDb" id="3635-A0A1U8MZK6"/>
<keyword evidence="1" id="KW-1185">Reference proteome</keyword>
<organism evidence="1 2">
    <name type="scientific">Gossypium hirsutum</name>
    <name type="common">Upland cotton</name>
    <name type="synonym">Gossypium mexicanum</name>
    <dbReference type="NCBI Taxonomy" id="3635"/>
    <lineage>
        <taxon>Eukaryota</taxon>
        <taxon>Viridiplantae</taxon>
        <taxon>Streptophyta</taxon>
        <taxon>Embryophyta</taxon>
        <taxon>Tracheophyta</taxon>
        <taxon>Spermatophyta</taxon>
        <taxon>Magnoliopsida</taxon>
        <taxon>eudicotyledons</taxon>
        <taxon>Gunneridae</taxon>
        <taxon>Pentapetalae</taxon>
        <taxon>rosids</taxon>
        <taxon>malvids</taxon>
        <taxon>Malvales</taxon>
        <taxon>Malvaceae</taxon>
        <taxon>Malvoideae</taxon>
        <taxon>Gossypium</taxon>
    </lineage>
</organism>
<proteinExistence type="predicted"/>
<name>A0A1U8MZK6_GOSHI</name>
<dbReference type="GeneID" id="107943018"/>
<accession>A0A1U8MZK6</accession>
<sequence length="129" mass="14425">MAGHGFIGGCLHTHERRPVLGETGPFRSFSERVRNRGLHDLQYHKERRDPSALFLSVTANGQTPRGSATYGSARAYRSTPRTINQRCQMALRGAWNGHDRGVVAEGRPTVRQQQHAWGKGCCCFLYFGP</sequence>
<dbReference type="RefSeq" id="XP_016732235.1">
    <property type="nucleotide sequence ID" value="XM_016876746.2"/>
</dbReference>
<evidence type="ECO:0000313" key="1">
    <source>
        <dbReference type="Proteomes" id="UP000818029"/>
    </source>
</evidence>
<dbReference type="KEGG" id="ghi:107943018"/>
<protein>
    <submittedName>
        <fullName evidence="2">Uncharacterized protein</fullName>
    </submittedName>
</protein>
<evidence type="ECO:0000313" key="2">
    <source>
        <dbReference type="RefSeq" id="XP_016732235.1"/>
    </source>
</evidence>
<reference evidence="1" key="1">
    <citation type="journal article" date="2020" name="Nat. Genet.">
        <title>Genomic diversifications of five Gossypium allopolyploid species and their impact on cotton improvement.</title>
        <authorList>
            <person name="Chen Z.J."/>
            <person name="Sreedasyam A."/>
            <person name="Ando A."/>
            <person name="Song Q."/>
            <person name="De Santiago L.M."/>
            <person name="Hulse-Kemp A.M."/>
            <person name="Ding M."/>
            <person name="Ye W."/>
            <person name="Kirkbride R.C."/>
            <person name="Jenkins J."/>
            <person name="Plott C."/>
            <person name="Lovell J."/>
            <person name="Lin Y.M."/>
            <person name="Vaughn R."/>
            <person name="Liu B."/>
            <person name="Simpson S."/>
            <person name="Scheffler B.E."/>
            <person name="Wen L."/>
            <person name="Saski C.A."/>
            <person name="Grover C.E."/>
            <person name="Hu G."/>
            <person name="Conover J.L."/>
            <person name="Carlson J.W."/>
            <person name="Shu S."/>
            <person name="Boston L.B."/>
            <person name="Williams M."/>
            <person name="Peterson D.G."/>
            <person name="McGee K."/>
            <person name="Jones D.C."/>
            <person name="Wendel J.F."/>
            <person name="Stelly D.M."/>
            <person name="Grimwood J."/>
            <person name="Schmutz J."/>
        </authorList>
    </citation>
    <scope>NUCLEOTIDE SEQUENCE [LARGE SCALE GENOMIC DNA]</scope>
    <source>
        <strain evidence="1">cv. TM-1</strain>
    </source>
</reference>
<gene>
    <name evidence="2" type="primary">LOC107943018</name>
</gene>